<dbReference type="PANTHER" id="PTHR46112:SF3">
    <property type="entry name" value="AMINOPEPTIDASE YPDF"/>
    <property type="match status" value="1"/>
</dbReference>
<dbReference type="Pfam" id="PF00557">
    <property type="entry name" value="Peptidase_M24"/>
    <property type="match status" value="1"/>
</dbReference>
<dbReference type="AlphaFoldDB" id="A0AAP3E2M8"/>
<dbReference type="RefSeq" id="WP_338004579.1">
    <property type="nucleotide sequence ID" value="NZ_JAOPKA010000010.1"/>
</dbReference>
<gene>
    <name evidence="8" type="ORF">OB955_16065</name>
    <name evidence="7" type="ORF">OB960_15325</name>
</gene>
<proteinExistence type="inferred from homology"/>
<dbReference type="PROSITE" id="PS00491">
    <property type="entry name" value="PROLINE_PEPTIDASE"/>
    <property type="match status" value="1"/>
</dbReference>
<evidence type="ECO:0000256" key="3">
    <source>
        <dbReference type="RuleBase" id="RU000590"/>
    </source>
</evidence>
<reference evidence="7 9" key="1">
    <citation type="submission" date="2022-09" db="EMBL/GenBank/DDBJ databases">
        <title>Enrichment on poylsaccharides allowed isolation of novel metabolic and taxonomic groups of Haloarchaea.</title>
        <authorList>
            <person name="Sorokin D.Y."/>
            <person name="Elcheninov A.G."/>
            <person name="Khizhniak T.V."/>
            <person name="Kolganova T.V."/>
            <person name="Kublanov I.V."/>
        </authorList>
    </citation>
    <scope>NUCLEOTIDE SEQUENCE</scope>
    <source>
        <strain evidence="8 9">AArc-m2/3/4</strain>
        <strain evidence="7">AArc-xg1-1</strain>
    </source>
</reference>
<dbReference type="PANTHER" id="PTHR46112">
    <property type="entry name" value="AMINOPEPTIDASE"/>
    <property type="match status" value="1"/>
</dbReference>
<dbReference type="Gene3D" id="3.90.230.10">
    <property type="entry name" value="Creatinase/methionine aminopeptidase superfamily"/>
    <property type="match status" value="1"/>
</dbReference>
<sequence length="413" mass="44541">MTDRFDRRLRACRDRLEDADADVDADCVVLFPSPNLTYATGFDESPSERHLLLFVPRTGEPAFVAPTLYGDQLRETSIDDVRLWADDDDPLALVDEVLTERGVDETDDSHILVDDTMWATFTQDLRSVRPNATFGLASAVFEPLRIRKDQTELEALRRAGTLADRVALEIRERGEEIVGLTEAELATEIDRLLGVYGGSGRGDGGRGGPGGDGGSGKTEAGEGIEGKTNGGEPAFTTIVASGPNGARPHHHSGDRVISPGDPVVLDFGAFVTADLESGTGRYPGDQTRTVVFDGEPSEEFQRVHDVVREAQQAAVEAVEPGVTASAVDRAARTVIEDAGYGDAFTHRTGHGVGLEVHEPPYIVAGNDRELESGMVFSVEPGVYLEGEFGVRIEDLVVVTDDGPERLNETPRGW</sequence>
<evidence type="ECO:0000259" key="5">
    <source>
        <dbReference type="Pfam" id="PF00557"/>
    </source>
</evidence>
<feature type="region of interest" description="Disordered" evidence="4">
    <location>
        <begin position="197"/>
        <end position="232"/>
    </location>
</feature>
<dbReference type="InterPro" id="IPR036005">
    <property type="entry name" value="Creatinase/aminopeptidase-like"/>
</dbReference>
<dbReference type="Gene3D" id="3.40.350.10">
    <property type="entry name" value="Creatinase/prolidase N-terminal domain"/>
    <property type="match status" value="1"/>
</dbReference>
<feature type="domain" description="Creatinase N-terminal" evidence="6">
    <location>
        <begin position="8"/>
        <end position="146"/>
    </location>
</feature>
<evidence type="ECO:0000256" key="1">
    <source>
        <dbReference type="ARBA" id="ARBA00022723"/>
    </source>
</evidence>
<evidence type="ECO:0000256" key="4">
    <source>
        <dbReference type="SAM" id="MobiDB-lite"/>
    </source>
</evidence>
<dbReference type="InterPro" id="IPR050659">
    <property type="entry name" value="Peptidase_M24B"/>
</dbReference>
<evidence type="ECO:0000313" key="7">
    <source>
        <dbReference type="EMBL" id="MCU4742763.1"/>
    </source>
</evidence>
<dbReference type="Pfam" id="PF01321">
    <property type="entry name" value="Creatinase_N"/>
    <property type="match status" value="1"/>
</dbReference>
<evidence type="ECO:0000259" key="6">
    <source>
        <dbReference type="Pfam" id="PF01321"/>
    </source>
</evidence>
<comment type="similarity">
    <text evidence="3">Belongs to the peptidase M24B family.</text>
</comment>
<dbReference type="SUPFAM" id="SSF55920">
    <property type="entry name" value="Creatinase/aminopeptidase"/>
    <property type="match status" value="1"/>
</dbReference>
<evidence type="ECO:0000313" key="10">
    <source>
        <dbReference type="Proteomes" id="UP001321018"/>
    </source>
</evidence>
<evidence type="ECO:0000313" key="8">
    <source>
        <dbReference type="EMBL" id="MCU4974242.1"/>
    </source>
</evidence>
<dbReference type="Proteomes" id="UP001320972">
    <property type="component" value="Unassembled WGS sequence"/>
</dbReference>
<dbReference type="InterPro" id="IPR000587">
    <property type="entry name" value="Creatinase_N"/>
</dbReference>
<dbReference type="EMBL" id="JAOPKB010000010">
    <property type="protein sequence ID" value="MCU4974242.1"/>
    <property type="molecule type" value="Genomic_DNA"/>
</dbReference>
<organism evidence="7 10">
    <name type="scientific">Natronoglomus mannanivorans</name>
    <dbReference type="NCBI Taxonomy" id="2979990"/>
    <lineage>
        <taxon>Archaea</taxon>
        <taxon>Methanobacteriati</taxon>
        <taxon>Methanobacteriota</taxon>
        <taxon>Stenosarchaea group</taxon>
        <taxon>Halobacteria</taxon>
        <taxon>Halobacteriales</taxon>
        <taxon>Natrialbaceae</taxon>
        <taxon>Natronoglomus</taxon>
    </lineage>
</organism>
<keyword evidence="1 3" id="KW-0479">Metal-binding</keyword>
<evidence type="ECO:0000313" key="9">
    <source>
        <dbReference type="Proteomes" id="UP001320972"/>
    </source>
</evidence>
<accession>A0AAP3E2M8</accession>
<name>A0AAP3E2M8_9EURY</name>
<dbReference type="InterPro" id="IPR029149">
    <property type="entry name" value="Creatin/AminoP/Spt16_N"/>
</dbReference>
<dbReference type="Proteomes" id="UP001321018">
    <property type="component" value="Unassembled WGS sequence"/>
</dbReference>
<feature type="compositionally biased region" description="Gly residues" evidence="4">
    <location>
        <begin position="197"/>
        <end position="216"/>
    </location>
</feature>
<keyword evidence="7" id="KW-0031">Aminopeptidase</keyword>
<comment type="caution">
    <text evidence="7">The sequence shown here is derived from an EMBL/GenBank/DDBJ whole genome shotgun (WGS) entry which is preliminary data.</text>
</comment>
<dbReference type="InterPro" id="IPR000994">
    <property type="entry name" value="Pept_M24"/>
</dbReference>
<dbReference type="CDD" id="cd01092">
    <property type="entry name" value="APP-like"/>
    <property type="match status" value="1"/>
</dbReference>
<evidence type="ECO:0000256" key="2">
    <source>
        <dbReference type="ARBA" id="ARBA00022801"/>
    </source>
</evidence>
<keyword evidence="7" id="KW-0645">Protease</keyword>
<dbReference type="InterPro" id="IPR001131">
    <property type="entry name" value="Peptidase_M24B_aminopep-P_CS"/>
</dbReference>
<dbReference type="GO" id="GO:0046872">
    <property type="term" value="F:metal ion binding"/>
    <property type="evidence" value="ECO:0007669"/>
    <property type="project" value="UniProtKB-KW"/>
</dbReference>
<protein>
    <submittedName>
        <fullName evidence="7">Aminopeptidase P family protein</fullName>
    </submittedName>
</protein>
<keyword evidence="2" id="KW-0378">Hydrolase</keyword>
<dbReference type="EMBL" id="JAOPKA010000010">
    <property type="protein sequence ID" value="MCU4742763.1"/>
    <property type="molecule type" value="Genomic_DNA"/>
</dbReference>
<dbReference type="GO" id="GO:0004177">
    <property type="term" value="F:aminopeptidase activity"/>
    <property type="evidence" value="ECO:0007669"/>
    <property type="project" value="UniProtKB-KW"/>
</dbReference>
<keyword evidence="9" id="KW-1185">Reference proteome</keyword>
<feature type="domain" description="Peptidase M24" evidence="5">
    <location>
        <begin position="154"/>
        <end position="400"/>
    </location>
</feature>
<dbReference type="SUPFAM" id="SSF53092">
    <property type="entry name" value="Creatinase/prolidase N-terminal domain"/>
    <property type="match status" value="1"/>
</dbReference>